<protein>
    <submittedName>
        <fullName evidence="2">Uncharacterized protein</fullName>
    </submittedName>
</protein>
<keyword evidence="1" id="KW-0472">Membrane</keyword>
<comment type="caution">
    <text evidence="2">The sequence shown here is derived from an EMBL/GenBank/DDBJ whole genome shotgun (WGS) entry which is preliminary data.</text>
</comment>
<gene>
    <name evidence="2" type="ORF">CLBCK_34100</name>
</gene>
<keyword evidence="1" id="KW-0812">Transmembrane</keyword>
<dbReference type="EMBL" id="LZZI01000071">
    <property type="protein sequence ID" value="OOM59579.1"/>
    <property type="molecule type" value="Genomic_DNA"/>
</dbReference>
<keyword evidence="1" id="KW-1133">Transmembrane helix</keyword>
<dbReference type="AlphaFoldDB" id="A0A1S8S2E6"/>
<evidence type="ECO:0000313" key="2">
    <source>
        <dbReference type="EMBL" id="OOM59579.1"/>
    </source>
</evidence>
<dbReference type="Proteomes" id="UP000190973">
    <property type="component" value="Unassembled WGS sequence"/>
</dbReference>
<reference evidence="2 3" key="1">
    <citation type="submission" date="2016-05" db="EMBL/GenBank/DDBJ databases">
        <title>Microbial solvent formation.</title>
        <authorList>
            <person name="Poehlein A."/>
            <person name="Montoya Solano J.D."/>
            <person name="Flitsch S."/>
            <person name="Krabben P."/>
            <person name="Duerre P."/>
            <person name="Daniel R."/>
        </authorList>
    </citation>
    <scope>NUCLEOTIDE SEQUENCE [LARGE SCALE GENOMIC DNA]</scope>
    <source>
        <strain evidence="2 3">DSM 53</strain>
    </source>
</reference>
<feature type="transmembrane region" description="Helical" evidence="1">
    <location>
        <begin position="21"/>
        <end position="37"/>
    </location>
</feature>
<name>A0A1S8S2E6_CLOBE</name>
<sequence>MFGKLVPYSPKDNEKNYDCKLLTVAVFFFVFGSQTEVFRINDFSVMLSELLSTFLFGVLIRRYMNRHFLKVHKEKE</sequence>
<evidence type="ECO:0000256" key="1">
    <source>
        <dbReference type="SAM" id="Phobius"/>
    </source>
</evidence>
<proteinExistence type="predicted"/>
<organism evidence="2 3">
    <name type="scientific">Clostridium beijerinckii</name>
    <name type="common">Clostridium MP</name>
    <dbReference type="NCBI Taxonomy" id="1520"/>
    <lineage>
        <taxon>Bacteria</taxon>
        <taxon>Bacillati</taxon>
        <taxon>Bacillota</taxon>
        <taxon>Clostridia</taxon>
        <taxon>Eubacteriales</taxon>
        <taxon>Clostridiaceae</taxon>
        <taxon>Clostridium</taxon>
    </lineage>
</organism>
<feature type="transmembrane region" description="Helical" evidence="1">
    <location>
        <begin position="43"/>
        <end position="60"/>
    </location>
</feature>
<evidence type="ECO:0000313" key="3">
    <source>
        <dbReference type="Proteomes" id="UP000190973"/>
    </source>
</evidence>
<accession>A0A1S8S2E6</accession>